<keyword evidence="6 15" id="KW-0812">Transmembrane</keyword>
<dbReference type="EC" id="2.3.2.27" evidence="4"/>
<keyword evidence="10" id="KW-0862">Zinc</keyword>
<keyword evidence="19" id="KW-1185">Reference proteome</keyword>
<keyword evidence="12 15" id="KW-0472">Membrane</keyword>
<name>A0AAE1V447_9SOLA</name>
<keyword evidence="16" id="KW-0732">Signal</keyword>
<keyword evidence="5" id="KW-0808">Transferase</keyword>
<evidence type="ECO:0000256" key="6">
    <source>
        <dbReference type="ARBA" id="ARBA00022692"/>
    </source>
</evidence>
<dbReference type="GO" id="GO:0008270">
    <property type="term" value="F:zinc ion binding"/>
    <property type="evidence" value="ECO:0007669"/>
    <property type="project" value="UniProtKB-KW"/>
</dbReference>
<keyword evidence="7" id="KW-0479">Metal-binding</keyword>
<dbReference type="AlphaFoldDB" id="A0AAE1V447"/>
<evidence type="ECO:0000313" key="19">
    <source>
        <dbReference type="Proteomes" id="UP001291623"/>
    </source>
</evidence>
<feature type="signal peptide" evidence="16">
    <location>
        <begin position="1"/>
        <end position="20"/>
    </location>
</feature>
<keyword evidence="8 14" id="KW-0863">Zinc-finger</keyword>
<dbReference type="Pfam" id="PF13639">
    <property type="entry name" value="zf-RING_2"/>
    <property type="match status" value="1"/>
</dbReference>
<evidence type="ECO:0000256" key="8">
    <source>
        <dbReference type="ARBA" id="ARBA00022771"/>
    </source>
</evidence>
<evidence type="ECO:0000313" key="18">
    <source>
        <dbReference type="EMBL" id="KAK4354682.1"/>
    </source>
</evidence>
<sequence length="350" mass="39589">MKHILCFLLCLFCIIGSISGTPSLAPTTLTRPLNSNVEISPTLAIILACLVLFLMVVVFVYIRRMSPDSFDESLGFHFLRHRPTVSCRLDPDIIKTFPVFVYSDVKALKLGKSILECAVCLNEFEDEETLRLLPNCYHVFHPQCIDAWLAFRTTCPVCRANLKKKPGELKKPIEQTENSVTSHPEPERSETIIDIRVTIDPQQEIINASPQRSSHSHNIPDCSHATSKTPNFRHLFAPKSTPRKPKFLGMFSRSHSTGHSLIQPGQNYERFTLRLPDDVRKELVDLSLSRAYNGERLCLERSSTKGYRFEPGNGRFKFLSTPTMLSKPGPTKEGGKQVTTEEFVEVRLVS</sequence>
<evidence type="ECO:0000256" key="5">
    <source>
        <dbReference type="ARBA" id="ARBA00022679"/>
    </source>
</evidence>
<reference evidence="18" key="1">
    <citation type="submission" date="2023-12" db="EMBL/GenBank/DDBJ databases">
        <title>Genome assembly of Anisodus tanguticus.</title>
        <authorList>
            <person name="Wang Y.-J."/>
        </authorList>
    </citation>
    <scope>NUCLEOTIDE SEQUENCE</scope>
    <source>
        <strain evidence="18">KB-2021</strain>
        <tissue evidence="18">Leaf</tissue>
    </source>
</reference>
<feature type="chain" id="PRO_5041966073" description="RING-type E3 ubiquitin transferase" evidence="16">
    <location>
        <begin position="21"/>
        <end position="350"/>
    </location>
</feature>
<comment type="similarity">
    <text evidence="13">Belongs to the RING-type zinc finger family. ATL subfamily.</text>
</comment>
<evidence type="ECO:0000256" key="15">
    <source>
        <dbReference type="SAM" id="Phobius"/>
    </source>
</evidence>
<dbReference type="CDD" id="cd16461">
    <property type="entry name" value="RING-H2_EL5-like"/>
    <property type="match status" value="1"/>
</dbReference>
<dbReference type="FunFam" id="3.30.40.10:FF:000187">
    <property type="entry name" value="E3 ubiquitin-protein ligase ATL6"/>
    <property type="match status" value="1"/>
</dbReference>
<organism evidence="18 19">
    <name type="scientific">Anisodus tanguticus</name>
    <dbReference type="NCBI Taxonomy" id="243964"/>
    <lineage>
        <taxon>Eukaryota</taxon>
        <taxon>Viridiplantae</taxon>
        <taxon>Streptophyta</taxon>
        <taxon>Embryophyta</taxon>
        <taxon>Tracheophyta</taxon>
        <taxon>Spermatophyta</taxon>
        <taxon>Magnoliopsida</taxon>
        <taxon>eudicotyledons</taxon>
        <taxon>Gunneridae</taxon>
        <taxon>Pentapetalae</taxon>
        <taxon>asterids</taxon>
        <taxon>lamiids</taxon>
        <taxon>Solanales</taxon>
        <taxon>Solanaceae</taxon>
        <taxon>Solanoideae</taxon>
        <taxon>Hyoscyameae</taxon>
        <taxon>Anisodus</taxon>
    </lineage>
</organism>
<dbReference type="InterPro" id="IPR013083">
    <property type="entry name" value="Znf_RING/FYVE/PHD"/>
</dbReference>
<evidence type="ECO:0000256" key="9">
    <source>
        <dbReference type="ARBA" id="ARBA00022786"/>
    </source>
</evidence>
<keyword evidence="9" id="KW-0833">Ubl conjugation pathway</keyword>
<evidence type="ECO:0000256" key="11">
    <source>
        <dbReference type="ARBA" id="ARBA00022989"/>
    </source>
</evidence>
<dbReference type="Proteomes" id="UP001291623">
    <property type="component" value="Unassembled WGS sequence"/>
</dbReference>
<dbReference type="EMBL" id="JAVYJV010000014">
    <property type="protein sequence ID" value="KAK4354682.1"/>
    <property type="molecule type" value="Genomic_DNA"/>
</dbReference>
<accession>A0AAE1V447</accession>
<evidence type="ECO:0000256" key="13">
    <source>
        <dbReference type="ARBA" id="ARBA00024209"/>
    </source>
</evidence>
<feature type="domain" description="RING-type" evidence="17">
    <location>
        <begin position="117"/>
        <end position="159"/>
    </location>
</feature>
<keyword evidence="11 15" id="KW-1133">Transmembrane helix</keyword>
<evidence type="ECO:0000256" key="1">
    <source>
        <dbReference type="ARBA" id="ARBA00000900"/>
    </source>
</evidence>
<evidence type="ECO:0000256" key="4">
    <source>
        <dbReference type="ARBA" id="ARBA00012483"/>
    </source>
</evidence>
<evidence type="ECO:0000256" key="3">
    <source>
        <dbReference type="ARBA" id="ARBA00004906"/>
    </source>
</evidence>
<evidence type="ECO:0000256" key="16">
    <source>
        <dbReference type="SAM" id="SignalP"/>
    </source>
</evidence>
<comment type="catalytic activity">
    <reaction evidence="1">
        <text>S-ubiquitinyl-[E2 ubiquitin-conjugating enzyme]-L-cysteine + [acceptor protein]-L-lysine = [E2 ubiquitin-conjugating enzyme]-L-cysteine + N(6)-ubiquitinyl-[acceptor protein]-L-lysine.</text>
        <dbReference type="EC" id="2.3.2.27"/>
    </reaction>
</comment>
<dbReference type="Gene3D" id="3.30.40.10">
    <property type="entry name" value="Zinc/RING finger domain, C3HC4 (zinc finger)"/>
    <property type="match status" value="1"/>
</dbReference>
<dbReference type="InterPro" id="IPR053238">
    <property type="entry name" value="RING-H2_zinc_finger"/>
</dbReference>
<evidence type="ECO:0000259" key="17">
    <source>
        <dbReference type="PROSITE" id="PS50089"/>
    </source>
</evidence>
<feature type="transmembrane region" description="Helical" evidence="15">
    <location>
        <begin position="44"/>
        <end position="62"/>
    </location>
</feature>
<comment type="pathway">
    <text evidence="3">Protein modification; protein ubiquitination.</text>
</comment>
<dbReference type="InterPro" id="IPR001841">
    <property type="entry name" value="Znf_RING"/>
</dbReference>
<evidence type="ECO:0000256" key="14">
    <source>
        <dbReference type="PROSITE-ProRule" id="PRU00175"/>
    </source>
</evidence>
<dbReference type="SMART" id="SM00184">
    <property type="entry name" value="RING"/>
    <property type="match status" value="1"/>
</dbReference>
<dbReference type="SUPFAM" id="SSF57850">
    <property type="entry name" value="RING/U-box"/>
    <property type="match status" value="1"/>
</dbReference>
<comment type="subcellular location">
    <subcellularLocation>
        <location evidence="2">Membrane</location>
        <topology evidence="2">Single-pass membrane protein</topology>
    </subcellularLocation>
</comment>
<dbReference type="PANTHER" id="PTHR14155:SF630">
    <property type="entry name" value="E3 UBIQUITIN-PROTEIN LIGASE ATL6-LIKE"/>
    <property type="match status" value="1"/>
</dbReference>
<evidence type="ECO:0000256" key="7">
    <source>
        <dbReference type="ARBA" id="ARBA00022723"/>
    </source>
</evidence>
<protein>
    <recommendedName>
        <fullName evidence="4">RING-type E3 ubiquitin transferase</fullName>
        <ecNumber evidence="4">2.3.2.27</ecNumber>
    </recommendedName>
</protein>
<evidence type="ECO:0000256" key="12">
    <source>
        <dbReference type="ARBA" id="ARBA00023136"/>
    </source>
</evidence>
<dbReference type="PROSITE" id="PS50089">
    <property type="entry name" value="ZF_RING_2"/>
    <property type="match status" value="1"/>
</dbReference>
<proteinExistence type="inferred from homology"/>
<dbReference type="PANTHER" id="PTHR14155">
    <property type="entry name" value="RING FINGER DOMAIN-CONTAINING"/>
    <property type="match status" value="1"/>
</dbReference>
<gene>
    <name evidence="18" type="ORF">RND71_026876</name>
</gene>
<dbReference type="GO" id="GO:0061630">
    <property type="term" value="F:ubiquitin protein ligase activity"/>
    <property type="evidence" value="ECO:0007669"/>
    <property type="project" value="UniProtKB-EC"/>
</dbReference>
<dbReference type="GO" id="GO:0016020">
    <property type="term" value="C:membrane"/>
    <property type="evidence" value="ECO:0007669"/>
    <property type="project" value="UniProtKB-SubCell"/>
</dbReference>
<comment type="caution">
    <text evidence="18">The sequence shown here is derived from an EMBL/GenBank/DDBJ whole genome shotgun (WGS) entry which is preliminary data.</text>
</comment>
<evidence type="ECO:0000256" key="2">
    <source>
        <dbReference type="ARBA" id="ARBA00004167"/>
    </source>
</evidence>
<evidence type="ECO:0000256" key="10">
    <source>
        <dbReference type="ARBA" id="ARBA00022833"/>
    </source>
</evidence>